<dbReference type="EC" id="2.7.10.2" evidence="2"/>
<dbReference type="InterPro" id="IPR008271">
    <property type="entry name" value="Ser/Thr_kinase_AS"/>
</dbReference>
<protein>
    <recommendedName>
        <fullName evidence="14">Wee1-like protein kinase 2</fullName>
        <ecNumber evidence="2">2.7.10.2</ecNumber>
    </recommendedName>
    <alternativeName>
        <fullName evidence="15">Wee1-like protein kinase 1B</fullName>
    </alternativeName>
    <alternativeName>
        <fullName evidence="16">Wee1B kinase</fullName>
    </alternativeName>
</protein>
<dbReference type="SUPFAM" id="SSF56112">
    <property type="entry name" value="Protein kinase-like (PK-like)"/>
    <property type="match status" value="1"/>
</dbReference>
<dbReference type="FunFam" id="1.10.510.10:FF:000217">
    <property type="entry name" value="Wee1-like protein kinase"/>
    <property type="match status" value="1"/>
</dbReference>
<dbReference type="PANTHER" id="PTHR11042:SF75">
    <property type="entry name" value="WEE1-LIKE PROTEIN KINASE 2"/>
    <property type="match status" value="1"/>
</dbReference>
<keyword evidence="9" id="KW-0175">Coiled coil</keyword>
<dbReference type="GO" id="GO:0005737">
    <property type="term" value="C:cytoplasm"/>
    <property type="evidence" value="ECO:0007669"/>
    <property type="project" value="TreeGrafter"/>
</dbReference>
<dbReference type="PANTHER" id="PTHR11042">
    <property type="entry name" value="EUKARYOTIC TRANSLATION INITIATION FACTOR 2-ALPHA KINASE EIF2-ALPHA KINASE -RELATED"/>
    <property type="match status" value="1"/>
</dbReference>
<evidence type="ECO:0000256" key="12">
    <source>
        <dbReference type="ARBA" id="ARBA00023254"/>
    </source>
</evidence>
<evidence type="ECO:0000259" key="23">
    <source>
        <dbReference type="PROSITE" id="PS50011"/>
    </source>
</evidence>
<keyword evidence="5 19" id="KW-0547">Nucleotide-binding</keyword>
<evidence type="ECO:0000256" key="11">
    <source>
        <dbReference type="ARBA" id="ARBA00023242"/>
    </source>
</evidence>
<dbReference type="InterPro" id="IPR011009">
    <property type="entry name" value="Kinase-like_dom_sf"/>
</dbReference>
<keyword evidence="3" id="KW-0808">Transferase</keyword>
<evidence type="ECO:0000256" key="15">
    <source>
        <dbReference type="ARBA" id="ARBA00041610"/>
    </source>
</evidence>
<dbReference type="AlphaFoldDB" id="A0AAX6TBW7"/>
<keyword evidence="10" id="KW-0829">Tyrosine-protein kinase</keyword>
<gene>
    <name evidence="25" type="primary">Wee2</name>
</gene>
<dbReference type="GO" id="GO:0060631">
    <property type="term" value="P:regulation of meiosis I"/>
    <property type="evidence" value="ECO:0007669"/>
    <property type="project" value="TreeGrafter"/>
</dbReference>
<feature type="domain" description="Protein kinase" evidence="23">
    <location>
        <begin position="294"/>
        <end position="572"/>
    </location>
</feature>
<evidence type="ECO:0000256" key="13">
    <source>
        <dbReference type="ARBA" id="ARBA00037982"/>
    </source>
</evidence>
<comment type="cofactor">
    <cofactor evidence="20">
        <name>Mg(2+)</name>
        <dbReference type="ChEBI" id="CHEBI:18420"/>
    </cofactor>
    <text evidence="20">Binds 2 magnesium ions per subunit.</text>
</comment>
<reference evidence="25" key="1">
    <citation type="submission" date="2025-08" db="UniProtKB">
        <authorList>
            <consortium name="RefSeq"/>
        </authorList>
    </citation>
    <scope>IDENTIFICATION</scope>
</reference>
<feature type="binding site" evidence="20">
    <location>
        <position position="426"/>
    </location>
    <ligand>
        <name>Mg(2+)</name>
        <dbReference type="ChEBI" id="CHEBI:18420"/>
        <label>1</label>
    </ligand>
</feature>
<accession>A0AAX6TBW7</accession>
<feature type="region of interest" description="Disordered" evidence="22">
    <location>
        <begin position="600"/>
        <end position="647"/>
    </location>
</feature>
<dbReference type="Gene3D" id="3.30.200.20">
    <property type="entry name" value="Phosphorylase Kinase, domain 1"/>
    <property type="match status" value="1"/>
</dbReference>
<keyword evidence="4 20" id="KW-0479">Metal-binding</keyword>
<dbReference type="FunFam" id="3.30.200.20:FF:000115">
    <property type="entry name" value="Wee1-like kinase 2"/>
    <property type="match status" value="1"/>
</dbReference>
<evidence type="ECO:0000256" key="10">
    <source>
        <dbReference type="ARBA" id="ARBA00023137"/>
    </source>
</evidence>
<dbReference type="GO" id="GO:0005634">
    <property type="term" value="C:nucleus"/>
    <property type="evidence" value="ECO:0007669"/>
    <property type="project" value="UniProtKB-SubCell"/>
</dbReference>
<name>A0AAX6TBW7_HETGA</name>
<dbReference type="PROSITE" id="PS00107">
    <property type="entry name" value="PROTEIN_KINASE_ATP"/>
    <property type="match status" value="1"/>
</dbReference>
<evidence type="ECO:0000256" key="1">
    <source>
        <dbReference type="ARBA" id="ARBA00004123"/>
    </source>
</evidence>
<keyword evidence="11" id="KW-0539">Nucleus</keyword>
<organism evidence="24 25">
    <name type="scientific">Heterocephalus glaber</name>
    <name type="common">Naked mole rat</name>
    <dbReference type="NCBI Taxonomy" id="10181"/>
    <lineage>
        <taxon>Eukaryota</taxon>
        <taxon>Metazoa</taxon>
        <taxon>Chordata</taxon>
        <taxon>Craniata</taxon>
        <taxon>Vertebrata</taxon>
        <taxon>Euteleostomi</taxon>
        <taxon>Mammalia</taxon>
        <taxon>Eutheria</taxon>
        <taxon>Euarchontoglires</taxon>
        <taxon>Glires</taxon>
        <taxon>Rodentia</taxon>
        <taxon>Hystricomorpha</taxon>
        <taxon>Bathyergidae</taxon>
        <taxon>Heterocephalus</taxon>
    </lineage>
</organism>
<dbReference type="GO" id="GO:0000278">
    <property type="term" value="P:mitotic cell cycle"/>
    <property type="evidence" value="ECO:0007669"/>
    <property type="project" value="InterPro"/>
</dbReference>
<feature type="compositionally biased region" description="Polar residues" evidence="22">
    <location>
        <begin position="635"/>
        <end position="647"/>
    </location>
</feature>
<feature type="compositionally biased region" description="Polar residues" evidence="22">
    <location>
        <begin position="144"/>
        <end position="168"/>
    </location>
</feature>
<feature type="binding site" evidence="20">
    <location>
        <position position="462"/>
    </location>
    <ligand>
        <name>Mg(2+)</name>
        <dbReference type="ChEBI" id="CHEBI:18420"/>
        <label>1</label>
    </ligand>
</feature>
<feature type="binding site" evidence="19 21">
    <location>
        <position position="323"/>
    </location>
    <ligand>
        <name>ATP</name>
        <dbReference type="ChEBI" id="CHEBI:30616"/>
    </ligand>
</feature>
<evidence type="ECO:0000256" key="18">
    <source>
        <dbReference type="PIRSR" id="PIRSR037281-1"/>
    </source>
</evidence>
<comment type="catalytic activity">
    <reaction evidence="17">
        <text>L-tyrosyl-[protein] + ATP = O-phospho-L-tyrosyl-[protein] + ADP + H(+)</text>
        <dbReference type="Rhea" id="RHEA:10596"/>
        <dbReference type="Rhea" id="RHEA-COMP:10136"/>
        <dbReference type="Rhea" id="RHEA-COMP:20101"/>
        <dbReference type="ChEBI" id="CHEBI:15378"/>
        <dbReference type="ChEBI" id="CHEBI:30616"/>
        <dbReference type="ChEBI" id="CHEBI:46858"/>
        <dbReference type="ChEBI" id="CHEBI:61978"/>
        <dbReference type="ChEBI" id="CHEBI:456216"/>
        <dbReference type="EC" id="2.7.10.2"/>
    </reaction>
    <physiologicalReaction direction="left-to-right" evidence="17">
        <dbReference type="Rhea" id="RHEA:10597"/>
    </physiologicalReaction>
</comment>
<dbReference type="InterPro" id="IPR050339">
    <property type="entry name" value="CC_SR_Kinase"/>
</dbReference>
<keyword evidence="12" id="KW-0469">Meiosis</keyword>
<keyword evidence="24" id="KW-1185">Reference proteome</keyword>
<dbReference type="Proteomes" id="UP000694906">
    <property type="component" value="Unplaced"/>
</dbReference>
<feature type="region of interest" description="Disordered" evidence="22">
    <location>
        <begin position="1"/>
        <end position="174"/>
    </location>
</feature>
<dbReference type="Pfam" id="PF00069">
    <property type="entry name" value="Pkinase"/>
    <property type="match status" value="1"/>
</dbReference>
<keyword evidence="8 20" id="KW-0460">Magnesium</keyword>
<dbReference type="Gene3D" id="1.10.510.10">
    <property type="entry name" value="Transferase(Phosphotransferase) domain 1"/>
    <property type="match status" value="1"/>
</dbReference>
<evidence type="ECO:0000256" key="4">
    <source>
        <dbReference type="ARBA" id="ARBA00022723"/>
    </source>
</evidence>
<feature type="active site" description="Proton acceptor" evidence="18">
    <location>
        <position position="421"/>
    </location>
</feature>
<feature type="binding site" evidence="19">
    <location>
        <begin position="300"/>
        <end position="308"/>
    </location>
    <ligand>
        <name>ATP</name>
        <dbReference type="ChEBI" id="CHEBI:30616"/>
    </ligand>
</feature>
<dbReference type="GO" id="GO:0000287">
    <property type="term" value="F:magnesium ion binding"/>
    <property type="evidence" value="ECO:0007669"/>
    <property type="project" value="InterPro"/>
</dbReference>
<evidence type="ECO:0000313" key="25">
    <source>
        <dbReference type="RefSeq" id="XP_021119371.1"/>
    </source>
</evidence>
<dbReference type="GO" id="GO:0005524">
    <property type="term" value="F:ATP binding"/>
    <property type="evidence" value="ECO:0007669"/>
    <property type="project" value="UniProtKB-UniRule"/>
</dbReference>
<dbReference type="InterPro" id="IPR017441">
    <property type="entry name" value="Protein_kinase_ATP_BS"/>
</dbReference>
<dbReference type="PROSITE" id="PS00108">
    <property type="entry name" value="PROTEIN_KINASE_ST"/>
    <property type="match status" value="1"/>
</dbReference>
<dbReference type="PROSITE" id="PS50011">
    <property type="entry name" value="PROTEIN_KINASE_DOM"/>
    <property type="match status" value="1"/>
</dbReference>
<evidence type="ECO:0000256" key="7">
    <source>
        <dbReference type="ARBA" id="ARBA00022840"/>
    </source>
</evidence>
<evidence type="ECO:0000256" key="20">
    <source>
        <dbReference type="PIRSR" id="PIRSR037281-3"/>
    </source>
</evidence>
<feature type="compositionally biased region" description="Basic and acidic residues" evidence="22">
    <location>
        <begin position="110"/>
        <end position="119"/>
    </location>
</feature>
<evidence type="ECO:0000256" key="6">
    <source>
        <dbReference type="ARBA" id="ARBA00022777"/>
    </source>
</evidence>
<dbReference type="SMART" id="SM00220">
    <property type="entry name" value="S_TKc"/>
    <property type="match status" value="1"/>
</dbReference>
<evidence type="ECO:0000256" key="3">
    <source>
        <dbReference type="ARBA" id="ARBA00022679"/>
    </source>
</evidence>
<evidence type="ECO:0000256" key="8">
    <source>
        <dbReference type="ARBA" id="ARBA00022842"/>
    </source>
</evidence>
<keyword evidence="7 19" id="KW-0067">ATP-binding</keyword>
<evidence type="ECO:0000256" key="9">
    <source>
        <dbReference type="ARBA" id="ARBA00023054"/>
    </source>
</evidence>
<evidence type="ECO:0000313" key="24">
    <source>
        <dbReference type="Proteomes" id="UP000694906"/>
    </source>
</evidence>
<evidence type="ECO:0000256" key="5">
    <source>
        <dbReference type="ARBA" id="ARBA00022741"/>
    </source>
</evidence>
<dbReference type="GO" id="GO:0051321">
    <property type="term" value="P:meiotic cell cycle"/>
    <property type="evidence" value="ECO:0007669"/>
    <property type="project" value="UniProtKB-KW"/>
</dbReference>
<feature type="compositionally biased region" description="Polar residues" evidence="22">
    <location>
        <begin position="28"/>
        <end position="42"/>
    </location>
</feature>
<evidence type="ECO:0000256" key="14">
    <source>
        <dbReference type="ARBA" id="ARBA00040089"/>
    </source>
</evidence>
<proteinExistence type="inferred from homology"/>
<evidence type="ECO:0000256" key="2">
    <source>
        <dbReference type="ARBA" id="ARBA00011903"/>
    </source>
</evidence>
<dbReference type="InterPro" id="IPR000719">
    <property type="entry name" value="Prot_kinase_dom"/>
</dbReference>
<evidence type="ECO:0000256" key="21">
    <source>
        <dbReference type="PROSITE-ProRule" id="PRU10141"/>
    </source>
</evidence>
<feature type="compositionally biased region" description="Polar residues" evidence="22">
    <location>
        <begin position="617"/>
        <end position="627"/>
    </location>
</feature>
<evidence type="ECO:0000256" key="17">
    <source>
        <dbReference type="ARBA" id="ARBA00051942"/>
    </source>
</evidence>
<keyword evidence="6" id="KW-0418">Kinase</keyword>
<sequence length="647" mass="71859">MDDQGVNKGVSQKLNISFREEESENEGQKTTQGSKEALSQSPKKSEVQDVKTSSPGTKKDEAQDPETSSQSPKKGEAQDVKTPTQSPERGEAWDVEVPRTPLKNISELRTSQEKDKERPGSLLKTPGPHHPRYPATPALAARRNSLQQDANTSTPKSLLSQQMSSSTRKVLPGSSKHTWLTPGYLMDEASSLSLVSINPFTPESYKKILLQSKGKRKVPEDPLMWSQRFWHLSILMCTEVGFSIRQQGGVSISSLTSIRNEEAGAEKDKVQRMQPPKKSILRGVNMASRYKKEFLELEKIGGGEFGTVYKCIKRLDGCIYAVKHSTKPLALLSNENLRLREVHAHAVLGHHPHVVRYYSSWTEDDYVIIQNEYCNGGSLQAAISENMKSGDHFQEPKLRDILLQISLGLKYIHNSGMVHLDIKPSNIFICHNTQSDSPAVPEEAENEADWFLSASVIYKIGDLGHVTSISKPQVEEGDARFLANEILQENYQNLPKADIFALGLTIAVAAGTETLPSCGVAWHHIRKGNFPDIPQELTEDFHNLLKNMIHPDPSERPSAAALVRSQVLRPSLKTTEELQQQLNLEKSKIAILERELREVQQHQSSQGDVHHGDSEVSVGQKTSSSTKRLVGRMSVKSSSFSCGESSP</sequence>
<dbReference type="GO" id="GO:0004715">
    <property type="term" value="F:non-membrane spanning protein tyrosine kinase activity"/>
    <property type="evidence" value="ECO:0007669"/>
    <property type="project" value="UniProtKB-EC"/>
</dbReference>
<dbReference type="InterPro" id="IPR017164">
    <property type="entry name" value="Wee1-like_protein_kinase"/>
</dbReference>
<dbReference type="GeneID" id="101706756"/>
<dbReference type="CTD" id="494551"/>
<evidence type="ECO:0000256" key="19">
    <source>
        <dbReference type="PIRSR" id="PIRSR037281-2"/>
    </source>
</evidence>
<evidence type="ECO:0000256" key="16">
    <source>
        <dbReference type="ARBA" id="ARBA00042459"/>
    </source>
</evidence>
<dbReference type="RefSeq" id="XP_021119371.1">
    <property type="nucleotide sequence ID" value="XM_021263712.1"/>
</dbReference>
<comment type="similarity">
    <text evidence="13">Belongs to the protein kinase superfamily. Ser/Thr protein kinase family. GCN2 subfamily.</text>
</comment>
<evidence type="ECO:0000256" key="22">
    <source>
        <dbReference type="SAM" id="MobiDB-lite"/>
    </source>
</evidence>
<comment type="subcellular location">
    <subcellularLocation>
        <location evidence="1">Nucleus</location>
    </subcellularLocation>
</comment>
<dbReference type="PIRSF" id="PIRSF037281">
    <property type="entry name" value="Wee1-like_protein_kinase"/>
    <property type="match status" value="1"/>
</dbReference>